<keyword evidence="4" id="KW-0808">Transferase</keyword>
<dbReference type="SMART" id="SM00317">
    <property type="entry name" value="SET"/>
    <property type="match status" value="1"/>
</dbReference>
<evidence type="ECO:0000313" key="11">
    <source>
        <dbReference type="EMBL" id="KAF9589171.1"/>
    </source>
</evidence>
<feature type="domain" description="SET" evidence="9">
    <location>
        <begin position="493"/>
        <end position="627"/>
    </location>
</feature>
<dbReference type="InterPro" id="IPR025776">
    <property type="entry name" value="SUVR4/1/2"/>
</dbReference>
<dbReference type="Pfam" id="PF05033">
    <property type="entry name" value="Pre-SET"/>
    <property type="match status" value="1"/>
</dbReference>
<dbReference type="FunFam" id="2.170.270.10:FF:000046">
    <property type="entry name" value="SET-domain containing protein lysine methyltransferase family protein"/>
    <property type="match status" value="1"/>
</dbReference>
<evidence type="ECO:0000256" key="7">
    <source>
        <dbReference type="ARBA" id="ARBA00023242"/>
    </source>
</evidence>
<sequence length="667" mass="75287">MAPKKWISEAVRAMKAIGIPEEDVTPVLKKLLKEYKTHWKLIEVENYRVLADAIFEDQENKEERVKKKKEAPVHDESSQPPLTRLRMKKPTEHISPSGVTSSPKLKKGRGARTATSSSLVCFKELEVEPGLIKSNSEPLANDFPQFEVPIATIDPSNPVLTIKEEESLVDFCSLPRKELQALCKKNKIPANWTNKAMADALTDLTKKEGQKNKEATLQDESSGPPLKRMCLGKQEDHALKSKKLHEVPIATKHARNPVLTSNEVEEKRLRNVMFYTVILSVCSIIGLVIACECLNLHSSNKVISPEVSIMLLLNGPDIHPNQNSSQTVEHMGPLHDVSDISNREESVPISMVNEVSSEPYRPAFKYIPCNIVYRHANANATLAQIGGEDCCSKCYGDCLSSSIPCACSRKTGGEFAYTLEGLIKEQFLDECISISRNPDQHQRYCKMCPLERLKEGSETCKGHLVRKFIKECWSKCGCSKGCGNRVVQRGIACNLQVFLTSEGKGWGLRTLEDLPKGTFVCEYVGEILTNNDLWDRILRRTGNEKHTYTVLLDANWGSKGVLKDEEALCLDATYYGNVARFINHRCFDANLVDIPVEVEIPDHHYYHLAFFTTRQINALEELTWDYGIDFDNDYHPMKAFQCRCGSGCCRDMKRSHRTKSRRWICSD</sequence>
<accession>A0A835GX40</accession>
<protein>
    <submittedName>
        <fullName evidence="11">Uncharacterized protein</fullName>
    </submittedName>
</protein>
<keyword evidence="6" id="KW-0862">Zinc</keyword>
<dbReference type="SUPFAM" id="SSF82199">
    <property type="entry name" value="SET domain"/>
    <property type="match status" value="1"/>
</dbReference>
<keyword evidence="3" id="KW-0158">Chromosome</keyword>
<dbReference type="EMBL" id="JADFTS010000009">
    <property type="protein sequence ID" value="KAF9589171.1"/>
    <property type="molecule type" value="Genomic_DNA"/>
</dbReference>
<dbReference type="OrthoDB" id="308383at2759"/>
<dbReference type="InterPro" id="IPR001214">
    <property type="entry name" value="SET_dom"/>
</dbReference>
<evidence type="ECO:0000259" key="10">
    <source>
        <dbReference type="PROSITE" id="PS50867"/>
    </source>
</evidence>
<feature type="region of interest" description="Disordered" evidence="8">
    <location>
        <begin position="60"/>
        <end position="112"/>
    </location>
</feature>
<evidence type="ECO:0000256" key="8">
    <source>
        <dbReference type="SAM" id="MobiDB-lite"/>
    </source>
</evidence>
<dbReference type="Pfam" id="PF00856">
    <property type="entry name" value="SET"/>
    <property type="match status" value="1"/>
</dbReference>
<dbReference type="InterPro" id="IPR018848">
    <property type="entry name" value="WIYLD_domain"/>
</dbReference>
<dbReference type="PANTHER" id="PTHR46450:SF1">
    <property type="entry name" value="INACTIVE HISTONE-LYSINE N-METHYLTRANSFERASE SUVR1-RELATED"/>
    <property type="match status" value="1"/>
</dbReference>
<proteinExistence type="predicted"/>
<dbReference type="InterPro" id="IPR046341">
    <property type="entry name" value="SET_dom_sf"/>
</dbReference>
<evidence type="ECO:0000256" key="6">
    <source>
        <dbReference type="ARBA" id="ARBA00022833"/>
    </source>
</evidence>
<reference evidence="11 12" key="1">
    <citation type="submission" date="2020-10" db="EMBL/GenBank/DDBJ databases">
        <title>The Coptis chinensis genome and diversification of protoberbering-type alkaloids.</title>
        <authorList>
            <person name="Wang B."/>
            <person name="Shu S."/>
            <person name="Song C."/>
            <person name="Liu Y."/>
        </authorList>
    </citation>
    <scope>NUCLEOTIDE SEQUENCE [LARGE SCALE GENOMIC DNA]</scope>
    <source>
        <strain evidence="11">HL-2020</strain>
        <tissue evidence="11">Leaf</tissue>
    </source>
</reference>
<dbReference type="PROSITE" id="PS51580">
    <property type="entry name" value="SAM_MT43_3"/>
    <property type="match status" value="1"/>
</dbReference>
<dbReference type="PANTHER" id="PTHR46450">
    <property type="entry name" value="INACTIVE HISTONE-LYSINE N-METHYLTRANSFERASE SUVR1-RELATED"/>
    <property type="match status" value="1"/>
</dbReference>
<evidence type="ECO:0000256" key="4">
    <source>
        <dbReference type="ARBA" id="ARBA00022679"/>
    </source>
</evidence>
<keyword evidence="12" id="KW-1185">Reference proteome</keyword>
<dbReference type="GO" id="GO:0042054">
    <property type="term" value="F:histone methyltransferase activity"/>
    <property type="evidence" value="ECO:0007669"/>
    <property type="project" value="InterPro"/>
</dbReference>
<organism evidence="11 12">
    <name type="scientific">Coptis chinensis</name>
    <dbReference type="NCBI Taxonomy" id="261450"/>
    <lineage>
        <taxon>Eukaryota</taxon>
        <taxon>Viridiplantae</taxon>
        <taxon>Streptophyta</taxon>
        <taxon>Embryophyta</taxon>
        <taxon>Tracheophyta</taxon>
        <taxon>Spermatophyta</taxon>
        <taxon>Magnoliopsida</taxon>
        <taxon>Ranunculales</taxon>
        <taxon>Ranunculaceae</taxon>
        <taxon>Coptidoideae</taxon>
        <taxon>Coptis</taxon>
    </lineage>
</organism>
<keyword evidence="7" id="KW-0539">Nucleus</keyword>
<gene>
    <name evidence="11" type="ORF">IFM89_019487</name>
</gene>
<evidence type="ECO:0000256" key="1">
    <source>
        <dbReference type="ARBA" id="ARBA00004123"/>
    </source>
</evidence>
<dbReference type="GO" id="GO:0005694">
    <property type="term" value="C:chromosome"/>
    <property type="evidence" value="ECO:0007669"/>
    <property type="project" value="UniProtKB-SubCell"/>
</dbReference>
<dbReference type="Gene3D" id="1.10.8.850">
    <property type="entry name" value="Histone-lysine N methyltransferase , C-terminal domain-like"/>
    <property type="match status" value="1"/>
</dbReference>
<dbReference type="InterPro" id="IPR007728">
    <property type="entry name" value="Pre-SET_dom"/>
</dbReference>
<evidence type="ECO:0000313" key="12">
    <source>
        <dbReference type="Proteomes" id="UP000631114"/>
    </source>
</evidence>
<feature type="domain" description="Pre-SET" evidence="10">
    <location>
        <begin position="386"/>
        <end position="490"/>
    </location>
</feature>
<evidence type="ECO:0000256" key="3">
    <source>
        <dbReference type="ARBA" id="ARBA00022454"/>
    </source>
</evidence>
<dbReference type="InterPro" id="IPR043017">
    <property type="entry name" value="WIYLD_dom_sf"/>
</dbReference>
<dbReference type="PROSITE" id="PS50867">
    <property type="entry name" value="PRE_SET"/>
    <property type="match status" value="1"/>
</dbReference>
<feature type="compositionally biased region" description="Basic and acidic residues" evidence="8">
    <location>
        <begin position="61"/>
        <end position="77"/>
    </location>
</feature>
<dbReference type="Proteomes" id="UP000631114">
    <property type="component" value="Unassembled WGS sequence"/>
</dbReference>
<evidence type="ECO:0000256" key="2">
    <source>
        <dbReference type="ARBA" id="ARBA00004286"/>
    </source>
</evidence>
<comment type="caution">
    <text evidence="11">The sequence shown here is derived from an EMBL/GenBank/DDBJ whole genome shotgun (WGS) entry which is preliminary data.</text>
</comment>
<dbReference type="PROSITE" id="PS50280">
    <property type="entry name" value="SET"/>
    <property type="match status" value="1"/>
</dbReference>
<dbReference type="Pfam" id="PF10440">
    <property type="entry name" value="WIYLD"/>
    <property type="match status" value="1"/>
</dbReference>
<dbReference type="AlphaFoldDB" id="A0A835GX40"/>
<evidence type="ECO:0000256" key="5">
    <source>
        <dbReference type="ARBA" id="ARBA00022723"/>
    </source>
</evidence>
<keyword evidence="5" id="KW-0479">Metal-binding</keyword>
<dbReference type="Gene3D" id="2.170.270.10">
    <property type="entry name" value="SET domain"/>
    <property type="match status" value="1"/>
</dbReference>
<evidence type="ECO:0000259" key="9">
    <source>
        <dbReference type="PROSITE" id="PS50280"/>
    </source>
</evidence>
<name>A0A835GX40_9MAGN</name>
<comment type="subcellular location">
    <subcellularLocation>
        <location evidence="2">Chromosome</location>
    </subcellularLocation>
    <subcellularLocation>
        <location evidence="1">Nucleus</location>
    </subcellularLocation>
</comment>
<dbReference type="GO" id="GO:0008270">
    <property type="term" value="F:zinc ion binding"/>
    <property type="evidence" value="ECO:0007669"/>
    <property type="project" value="InterPro"/>
</dbReference>
<dbReference type="SMART" id="SM00468">
    <property type="entry name" value="PreSET"/>
    <property type="match status" value="1"/>
</dbReference>
<dbReference type="GO" id="GO:0005634">
    <property type="term" value="C:nucleus"/>
    <property type="evidence" value="ECO:0007669"/>
    <property type="project" value="UniProtKB-SubCell"/>
</dbReference>
<dbReference type="CDD" id="cd10538">
    <property type="entry name" value="SET_SETDB-like"/>
    <property type="match status" value="1"/>
</dbReference>